<evidence type="ECO:0000256" key="4">
    <source>
        <dbReference type="SAM" id="MobiDB-lite"/>
    </source>
</evidence>
<evidence type="ECO:0000256" key="2">
    <source>
        <dbReference type="ARBA" id="ARBA00022490"/>
    </source>
</evidence>
<evidence type="ECO:0000313" key="6">
    <source>
        <dbReference type="EMBL" id="KAG7449595.1"/>
    </source>
</evidence>
<keyword evidence="3" id="KW-0694">RNA-binding</keyword>
<feature type="domain" description="SAM" evidence="5">
    <location>
        <begin position="352"/>
        <end position="413"/>
    </location>
</feature>
<feature type="region of interest" description="Disordered" evidence="4">
    <location>
        <begin position="1"/>
        <end position="48"/>
    </location>
</feature>
<organism evidence="6 7">
    <name type="scientific">Guyanagaster necrorhizus</name>
    <dbReference type="NCBI Taxonomy" id="856835"/>
    <lineage>
        <taxon>Eukaryota</taxon>
        <taxon>Fungi</taxon>
        <taxon>Dikarya</taxon>
        <taxon>Basidiomycota</taxon>
        <taxon>Agaricomycotina</taxon>
        <taxon>Agaricomycetes</taxon>
        <taxon>Agaricomycetidae</taxon>
        <taxon>Agaricales</taxon>
        <taxon>Marasmiineae</taxon>
        <taxon>Physalacriaceae</taxon>
        <taxon>Guyanagaster</taxon>
    </lineage>
</organism>
<reference evidence="6" key="1">
    <citation type="submission" date="2020-11" db="EMBL/GenBank/DDBJ databases">
        <title>Adaptations for nitrogen fixation in a non-lichenized fungal sporocarp promotes dispersal by wood-feeding termites.</title>
        <authorList>
            <consortium name="DOE Joint Genome Institute"/>
            <person name="Koch R.A."/>
            <person name="Yoon G."/>
            <person name="Arayal U."/>
            <person name="Lail K."/>
            <person name="Amirebrahimi M."/>
            <person name="Labutti K."/>
            <person name="Lipzen A."/>
            <person name="Riley R."/>
            <person name="Barry K."/>
            <person name="Henrissat B."/>
            <person name="Grigoriev I.V."/>
            <person name="Herr J.R."/>
            <person name="Aime M.C."/>
        </authorList>
    </citation>
    <scope>NUCLEOTIDE SEQUENCE</scope>
    <source>
        <strain evidence="6">MCA 3950</strain>
    </source>
</reference>
<protein>
    <recommendedName>
        <fullName evidence="5">SAM domain-containing protein</fullName>
    </recommendedName>
</protein>
<feature type="compositionally biased region" description="Polar residues" evidence="4">
    <location>
        <begin position="131"/>
        <end position="142"/>
    </location>
</feature>
<dbReference type="SMART" id="SM00454">
    <property type="entry name" value="SAM"/>
    <property type="match status" value="1"/>
</dbReference>
<evidence type="ECO:0000256" key="1">
    <source>
        <dbReference type="ARBA" id="ARBA00004496"/>
    </source>
</evidence>
<dbReference type="GO" id="GO:0000289">
    <property type="term" value="P:nuclear-transcribed mRNA poly(A) tail shortening"/>
    <property type="evidence" value="ECO:0007669"/>
    <property type="project" value="TreeGrafter"/>
</dbReference>
<dbReference type="GO" id="GO:0003729">
    <property type="term" value="F:mRNA binding"/>
    <property type="evidence" value="ECO:0007669"/>
    <property type="project" value="TreeGrafter"/>
</dbReference>
<dbReference type="OrthoDB" id="2155283at2759"/>
<feature type="compositionally biased region" description="Polar residues" evidence="4">
    <location>
        <begin position="271"/>
        <end position="295"/>
    </location>
</feature>
<feature type="compositionally biased region" description="Low complexity" evidence="4">
    <location>
        <begin position="296"/>
        <end position="308"/>
    </location>
</feature>
<comment type="subcellular location">
    <subcellularLocation>
        <location evidence="1">Cytoplasm</location>
    </subcellularLocation>
</comment>
<dbReference type="InterPro" id="IPR050897">
    <property type="entry name" value="SMAUG/VTS1_RNA-bind"/>
</dbReference>
<evidence type="ECO:0000256" key="3">
    <source>
        <dbReference type="ARBA" id="ARBA00022884"/>
    </source>
</evidence>
<dbReference type="InterPro" id="IPR001660">
    <property type="entry name" value="SAM"/>
</dbReference>
<dbReference type="EMBL" id="MU250527">
    <property type="protein sequence ID" value="KAG7449595.1"/>
    <property type="molecule type" value="Genomic_DNA"/>
</dbReference>
<evidence type="ECO:0000259" key="5">
    <source>
        <dbReference type="PROSITE" id="PS50105"/>
    </source>
</evidence>
<dbReference type="InterPro" id="IPR013761">
    <property type="entry name" value="SAM/pointed_sf"/>
</dbReference>
<dbReference type="InterPro" id="IPR057327">
    <property type="entry name" value="Vts1_dom"/>
</dbReference>
<dbReference type="PANTHER" id="PTHR12515:SF5">
    <property type="entry name" value="PROTEIN SMAUG"/>
    <property type="match status" value="1"/>
</dbReference>
<dbReference type="Pfam" id="PF07647">
    <property type="entry name" value="SAM_2"/>
    <property type="match status" value="1"/>
</dbReference>
<keyword evidence="7" id="KW-1185">Reference proteome</keyword>
<proteinExistence type="predicted"/>
<dbReference type="PANTHER" id="PTHR12515">
    <property type="entry name" value="STERILE ALPHA MOTIF DOMAIN CONTAINING PROTEIN 4-RELATED"/>
    <property type="match status" value="1"/>
</dbReference>
<dbReference type="GeneID" id="66112215"/>
<comment type="caution">
    <text evidence="6">The sequence shown here is derived from an EMBL/GenBank/DDBJ whole genome shotgun (WGS) entry which is preliminary data.</text>
</comment>
<keyword evidence="2" id="KW-0963">Cytoplasm</keyword>
<feature type="region of interest" description="Disordered" evidence="4">
    <location>
        <begin position="131"/>
        <end position="172"/>
    </location>
</feature>
<dbReference type="GO" id="GO:0000932">
    <property type="term" value="C:P-body"/>
    <property type="evidence" value="ECO:0007669"/>
    <property type="project" value="TreeGrafter"/>
</dbReference>
<evidence type="ECO:0000313" key="7">
    <source>
        <dbReference type="Proteomes" id="UP000812287"/>
    </source>
</evidence>
<feature type="region of interest" description="Disordered" evidence="4">
    <location>
        <begin position="267"/>
        <end position="349"/>
    </location>
</feature>
<dbReference type="RefSeq" id="XP_043043095.1">
    <property type="nucleotide sequence ID" value="XM_043189918.1"/>
</dbReference>
<sequence>MSSLESPTLSHVPTYQSESPQSSRPSSHFGQPSPRMPPSPRRPDRRIGEGLDSWFMKFETTLGNMAVASEEPKFKEELSTIEHWFMLLSESEQTATVYTLLQNANPGQLHFLLAVLQQMVDASNSTLQAETAGNASWRQPSRNLRPPSLNLASPATSGTTSFSTSATNQDPINRSAETYTDEQGISQQVVVKLSDEKSWASMVSTPNDIMFKKRSDTTPNPGTPDMFNSGAFPPAGFNMSMLRSMGFSDDAQMLAIQLMMGSLMQPAGVANENTPPSPQQQRHLSQQPRSQSHAGASSNWRASSTSRSPGSALRSSKTVPKSAGWKSSGLKSATSVGSGNGITPKEDDIDPQILEDVPVWLKSLRLHKYTSCFEGMNWRDIIELDEATLEKKGVVALGARKRLTKTFDAVKKKMGMDSPASLGPASASAILATSLLSASLPTVPHSAAP</sequence>
<dbReference type="AlphaFoldDB" id="A0A9P7W044"/>
<accession>A0A9P7W044</accession>
<dbReference type="Gene3D" id="1.10.150.50">
    <property type="entry name" value="Transcription Factor, Ets-1"/>
    <property type="match status" value="1"/>
</dbReference>
<dbReference type="Proteomes" id="UP000812287">
    <property type="component" value="Unassembled WGS sequence"/>
</dbReference>
<dbReference type="PROSITE" id="PS50105">
    <property type="entry name" value="SAM_DOMAIN"/>
    <property type="match status" value="1"/>
</dbReference>
<dbReference type="SUPFAM" id="SSF47769">
    <property type="entry name" value="SAM/Pointed domain"/>
    <property type="match status" value="1"/>
</dbReference>
<gene>
    <name evidence="6" type="ORF">BT62DRAFT_985168</name>
</gene>
<name>A0A9P7W044_9AGAR</name>
<dbReference type="Pfam" id="PF25479">
    <property type="entry name" value="Vts1"/>
    <property type="match status" value="1"/>
</dbReference>
<feature type="compositionally biased region" description="Polar residues" evidence="4">
    <location>
        <begin position="1"/>
        <end position="15"/>
    </location>
</feature>
<feature type="compositionally biased region" description="Low complexity" evidence="4">
    <location>
        <begin position="16"/>
        <end position="27"/>
    </location>
</feature>
<feature type="compositionally biased region" description="Low complexity" evidence="4">
    <location>
        <begin position="152"/>
        <end position="167"/>
    </location>
</feature>